<dbReference type="Gene3D" id="1.20.1070.10">
    <property type="entry name" value="Rhodopsin 7-helix transmembrane proteins"/>
    <property type="match status" value="1"/>
</dbReference>
<feature type="transmembrane region" description="Helical" evidence="15">
    <location>
        <begin position="111"/>
        <end position="132"/>
    </location>
</feature>
<keyword evidence="9 15" id="KW-0472">Membrane</keyword>
<proteinExistence type="inferred from homology"/>
<feature type="transmembrane region" description="Helical" evidence="15">
    <location>
        <begin position="198"/>
        <end position="224"/>
    </location>
</feature>
<evidence type="ECO:0000256" key="7">
    <source>
        <dbReference type="ARBA" id="ARBA00022991"/>
    </source>
</evidence>
<keyword evidence="4 14" id="KW-0812">Transmembrane</keyword>
<comment type="subcellular location">
    <subcellularLocation>
        <location evidence="1">Membrane</location>
        <topology evidence="1">Multi-pass membrane protein</topology>
    </subcellularLocation>
</comment>
<dbReference type="GO" id="GO:0009881">
    <property type="term" value="F:photoreceptor activity"/>
    <property type="evidence" value="ECO:0007669"/>
    <property type="project" value="UniProtKB-KW"/>
</dbReference>
<dbReference type="GO" id="GO:0016020">
    <property type="term" value="C:membrane"/>
    <property type="evidence" value="ECO:0007669"/>
    <property type="project" value="UniProtKB-SubCell"/>
</dbReference>
<feature type="transmembrane region" description="Helical" evidence="15">
    <location>
        <begin position="83"/>
        <end position="105"/>
    </location>
</feature>
<evidence type="ECO:0000313" key="17">
    <source>
        <dbReference type="EMBL" id="CAH2315152.1"/>
    </source>
</evidence>
<evidence type="ECO:0000256" key="8">
    <source>
        <dbReference type="ARBA" id="ARBA00023040"/>
    </source>
</evidence>
<evidence type="ECO:0000256" key="11">
    <source>
        <dbReference type="ARBA" id="ARBA00023170"/>
    </source>
</evidence>
<evidence type="ECO:0000256" key="15">
    <source>
        <dbReference type="SAM" id="Phobius"/>
    </source>
</evidence>
<evidence type="ECO:0000256" key="1">
    <source>
        <dbReference type="ARBA" id="ARBA00004141"/>
    </source>
</evidence>
<evidence type="ECO:0000256" key="13">
    <source>
        <dbReference type="ARBA" id="ARBA00023224"/>
    </source>
</evidence>
<evidence type="ECO:0000256" key="3">
    <source>
        <dbReference type="ARBA" id="ARBA00022606"/>
    </source>
</evidence>
<dbReference type="PROSITE" id="PS50262">
    <property type="entry name" value="G_PROTEIN_RECEP_F1_2"/>
    <property type="match status" value="1"/>
</dbReference>
<evidence type="ECO:0000256" key="10">
    <source>
        <dbReference type="ARBA" id="ARBA00023157"/>
    </source>
</evidence>
<feature type="transmembrane region" description="Helical" evidence="15">
    <location>
        <begin position="38"/>
        <end position="62"/>
    </location>
</feature>
<keyword evidence="5" id="KW-0681">Retinal protein</keyword>
<organism evidence="17 18">
    <name type="scientific">Pelobates cultripes</name>
    <name type="common">Western spadefoot toad</name>
    <dbReference type="NCBI Taxonomy" id="61616"/>
    <lineage>
        <taxon>Eukaryota</taxon>
        <taxon>Metazoa</taxon>
        <taxon>Chordata</taxon>
        <taxon>Craniata</taxon>
        <taxon>Vertebrata</taxon>
        <taxon>Euteleostomi</taxon>
        <taxon>Amphibia</taxon>
        <taxon>Batrachia</taxon>
        <taxon>Anura</taxon>
        <taxon>Pelobatoidea</taxon>
        <taxon>Pelobatidae</taxon>
        <taxon>Pelobates</taxon>
    </lineage>
</organism>
<evidence type="ECO:0000256" key="6">
    <source>
        <dbReference type="ARBA" id="ARBA00022989"/>
    </source>
</evidence>
<dbReference type="PROSITE" id="PS00237">
    <property type="entry name" value="G_PROTEIN_RECEP_F1_1"/>
    <property type="match status" value="1"/>
</dbReference>
<dbReference type="InterPro" id="IPR027430">
    <property type="entry name" value="Retinal_BS"/>
</dbReference>
<dbReference type="GO" id="GO:0004930">
    <property type="term" value="F:G protein-coupled receptor activity"/>
    <property type="evidence" value="ECO:0007669"/>
    <property type="project" value="UniProtKB-KW"/>
</dbReference>
<feature type="transmembrane region" description="Helical" evidence="15">
    <location>
        <begin position="152"/>
        <end position="172"/>
    </location>
</feature>
<accession>A0AAD1T1T5</accession>
<dbReference type="GO" id="GO:0007602">
    <property type="term" value="P:phototransduction"/>
    <property type="evidence" value="ECO:0007669"/>
    <property type="project" value="UniProtKB-KW"/>
</dbReference>
<dbReference type="Proteomes" id="UP001295444">
    <property type="component" value="Chromosome 09"/>
</dbReference>
<dbReference type="PANTHER" id="PTHR24240">
    <property type="entry name" value="OPSIN"/>
    <property type="match status" value="1"/>
</dbReference>
<evidence type="ECO:0000256" key="9">
    <source>
        <dbReference type="ARBA" id="ARBA00023136"/>
    </source>
</evidence>
<evidence type="ECO:0000256" key="12">
    <source>
        <dbReference type="ARBA" id="ARBA00023180"/>
    </source>
</evidence>
<keyword evidence="7" id="KW-0157">Chromophore</keyword>
<keyword evidence="18" id="KW-1185">Reference proteome</keyword>
<dbReference type="InterPro" id="IPR017452">
    <property type="entry name" value="GPCR_Rhodpsn_7TM"/>
</dbReference>
<dbReference type="InterPro" id="IPR000276">
    <property type="entry name" value="GPCR_Rhodpsn"/>
</dbReference>
<dbReference type="InterPro" id="IPR002962">
    <property type="entry name" value="Peropsin"/>
</dbReference>
<keyword evidence="8 14" id="KW-0297">G-protein coupled receptor</keyword>
<keyword evidence="10" id="KW-1015">Disulfide bond</keyword>
<keyword evidence="3" id="KW-0716">Sensory transduction</keyword>
<comment type="similarity">
    <text evidence="14">Belongs to the G-protein coupled receptor 1 family.</text>
</comment>
<feature type="domain" description="G-protein coupled receptors family 1 profile" evidence="16">
    <location>
        <begin position="53"/>
        <end position="301"/>
    </location>
</feature>
<protein>
    <submittedName>
        <fullName evidence="17">Teleost multiple tissue opsin 3a</fullName>
    </submittedName>
</protein>
<evidence type="ECO:0000256" key="4">
    <source>
        <dbReference type="ARBA" id="ARBA00022692"/>
    </source>
</evidence>
<keyword evidence="11 14" id="KW-0675">Receptor</keyword>
<feature type="transmembrane region" description="Helical" evidence="15">
    <location>
        <begin position="245"/>
        <end position="263"/>
    </location>
</feature>
<dbReference type="CDD" id="cd15086">
    <property type="entry name" value="7tmA_tmt_opsin"/>
    <property type="match status" value="1"/>
</dbReference>
<evidence type="ECO:0000256" key="2">
    <source>
        <dbReference type="ARBA" id="ARBA00022543"/>
    </source>
</evidence>
<keyword evidence="2" id="KW-0600">Photoreceptor protein</keyword>
<feature type="transmembrane region" description="Helical" evidence="15">
    <location>
        <begin position="283"/>
        <end position="304"/>
    </location>
</feature>
<sequence length="381" mass="43007">MVIVLEMLNDTLMFNLSHEDSTGSLLPIPGLSRTTHSLVAVCLGCILVLGSLYNSLVLLIFVRFDTIRTPINMILLNISVSDLLVCIFGTPFSFAASVSGGWLIGQQGCKWYGFCNSLFGIVSLVSLSILSYERYLTVLKCTKADVSNYRKAWICIVGSWIYSLFWTLPPLFGWSRYSLESSGITCSVMWHSNSTNNVSYIVCLFLFCLVLPLFIMIFCYGHIIRVIREMCRINLTTAQKRERRLLSMVICMVTCYLLCWMPYGLVSLVTTFGKPGMITPTVSIVPSILAKSSTVFNPLIYIFMNKQFYRCFVSLLKCKAVPHDNDIAYTSRLSKDIQPGEKSKIHSSNLHSHKAEMDKDTASSFEKKCKLTVVVYYSDYK</sequence>
<dbReference type="EMBL" id="OW240920">
    <property type="protein sequence ID" value="CAH2315152.1"/>
    <property type="molecule type" value="Genomic_DNA"/>
</dbReference>
<evidence type="ECO:0000256" key="5">
    <source>
        <dbReference type="ARBA" id="ARBA00022925"/>
    </source>
</evidence>
<dbReference type="PROSITE" id="PS00238">
    <property type="entry name" value="OPSIN"/>
    <property type="match status" value="1"/>
</dbReference>
<keyword evidence="13 14" id="KW-0807">Transducer</keyword>
<dbReference type="InterPro" id="IPR050125">
    <property type="entry name" value="GPCR_opsins"/>
</dbReference>
<evidence type="ECO:0000256" key="14">
    <source>
        <dbReference type="RuleBase" id="RU000688"/>
    </source>
</evidence>
<dbReference type="PRINTS" id="PR01244">
    <property type="entry name" value="PEROPSIN"/>
</dbReference>
<keyword evidence="12" id="KW-0325">Glycoprotein</keyword>
<dbReference type="GO" id="GO:0007601">
    <property type="term" value="P:visual perception"/>
    <property type="evidence" value="ECO:0007669"/>
    <property type="project" value="InterPro"/>
</dbReference>
<keyword evidence="6 15" id="KW-1133">Transmembrane helix</keyword>
<evidence type="ECO:0000313" key="18">
    <source>
        <dbReference type="Proteomes" id="UP001295444"/>
    </source>
</evidence>
<dbReference type="Pfam" id="PF00001">
    <property type="entry name" value="7tm_1"/>
    <property type="match status" value="1"/>
</dbReference>
<dbReference type="FunFam" id="1.20.1070.10:FF:000197">
    <property type="entry name" value="Teleost multiple tissue opsin 2b"/>
    <property type="match status" value="1"/>
</dbReference>
<name>A0AAD1T1T5_PELCU</name>
<dbReference type="PRINTS" id="PR00237">
    <property type="entry name" value="GPCRRHODOPSN"/>
</dbReference>
<gene>
    <name evidence="17" type="ORF">PECUL_23A023553</name>
</gene>
<reference evidence="17" key="1">
    <citation type="submission" date="2022-03" db="EMBL/GenBank/DDBJ databases">
        <authorList>
            <person name="Alioto T."/>
            <person name="Alioto T."/>
            <person name="Gomez Garrido J."/>
        </authorList>
    </citation>
    <scope>NUCLEOTIDE SEQUENCE</scope>
</reference>
<dbReference type="AlphaFoldDB" id="A0AAD1T1T5"/>
<evidence type="ECO:0000259" key="16">
    <source>
        <dbReference type="PROSITE" id="PS50262"/>
    </source>
</evidence>
<dbReference type="SUPFAM" id="SSF81321">
    <property type="entry name" value="Family A G protein-coupled receptor-like"/>
    <property type="match status" value="1"/>
</dbReference>